<dbReference type="AlphaFoldDB" id="A0A803NKZ0"/>
<dbReference type="SUPFAM" id="SSF56672">
    <property type="entry name" value="DNA/RNA polymerases"/>
    <property type="match status" value="1"/>
</dbReference>
<feature type="domain" description="Reverse transcriptase Ty1/copia-type" evidence="1">
    <location>
        <begin position="11"/>
        <end position="157"/>
    </location>
</feature>
<dbReference type="InterPro" id="IPR013103">
    <property type="entry name" value="RVT_2"/>
</dbReference>
<protein>
    <recommendedName>
        <fullName evidence="1">Reverse transcriptase Ty1/copia-type domain-containing protein</fullName>
    </recommendedName>
</protein>
<evidence type="ECO:0000259" key="1">
    <source>
        <dbReference type="Pfam" id="PF07727"/>
    </source>
</evidence>
<name>A0A803NKZ0_CANSA</name>
<dbReference type="InterPro" id="IPR043502">
    <property type="entry name" value="DNA/RNA_pol_sf"/>
</dbReference>
<organism evidence="2 3">
    <name type="scientific">Cannabis sativa</name>
    <name type="common">Hemp</name>
    <name type="synonym">Marijuana</name>
    <dbReference type="NCBI Taxonomy" id="3483"/>
    <lineage>
        <taxon>Eukaryota</taxon>
        <taxon>Viridiplantae</taxon>
        <taxon>Streptophyta</taxon>
        <taxon>Embryophyta</taxon>
        <taxon>Tracheophyta</taxon>
        <taxon>Spermatophyta</taxon>
        <taxon>Magnoliopsida</taxon>
        <taxon>eudicotyledons</taxon>
        <taxon>Gunneridae</taxon>
        <taxon>Pentapetalae</taxon>
        <taxon>rosids</taxon>
        <taxon>fabids</taxon>
        <taxon>Rosales</taxon>
        <taxon>Cannabaceae</taxon>
        <taxon>Cannabis</taxon>
    </lineage>
</organism>
<dbReference type="EMBL" id="UZAU01000073">
    <property type="status" value="NOT_ANNOTATED_CDS"/>
    <property type="molecule type" value="Genomic_DNA"/>
</dbReference>
<proteinExistence type="predicted"/>
<reference evidence="2" key="2">
    <citation type="submission" date="2021-03" db="UniProtKB">
        <authorList>
            <consortium name="EnsemblPlants"/>
        </authorList>
    </citation>
    <scope>IDENTIFICATION</scope>
</reference>
<accession>A0A803NKZ0</accession>
<dbReference type="Gramene" id="evm.model.01.2382">
    <property type="protein sequence ID" value="cds.evm.model.01.2382"/>
    <property type="gene ID" value="evm.TU.01.2382"/>
</dbReference>
<evidence type="ECO:0000313" key="2">
    <source>
        <dbReference type="EnsemblPlants" id="cds.evm.model.01.2382"/>
    </source>
</evidence>
<keyword evidence="3" id="KW-1185">Reference proteome</keyword>
<evidence type="ECO:0000313" key="3">
    <source>
        <dbReference type="Proteomes" id="UP000596661"/>
    </source>
</evidence>
<reference evidence="2" key="1">
    <citation type="submission" date="2018-11" db="EMBL/GenBank/DDBJ databases">
        <authorList>
            <person name="Grassa J C."/>
        </authorList>
    </citation>
    <scope>NUCLEOTIDE SEQUENCE [LARGE SCALE GENOMIC DNA]</scope>
</reference>
<dbReference type="EnsemblPlants" id="evm.model.01.2382">
    <property type="protein sequence ID" value="cds.evm.model.01.2382"/>
    <property type="gene ID" value="evm.TU.01.2382"/>
</dbReference>
<dbReference type="Proteomes" id="UP000596661">
    <property type="component" value="Chromosome 1"/>
</dbReference>
<dbReference type="Pfam" id="PF07727">
    <property type="entry name" value="RVT_2"/>
    <property type="match status" value="1"/>
</dbReference>
<sequence>MDAEIFALRNNKTWVLVPRQPGMSVVDNRWIFRVKLNRDGTVQCLKARLVAKGFQQQPGIDFFETFSPVVKCATIRVSLSLAATNNWDIQQVNIDNAFLNGILTEDVYMEQPFGYVSLTHPSYVCKLQKALYGLRQAPRAWFDRLKNVLFSLGFCNSVSDS</sequence>
<dbReference type="OMA" id="CATIRVS"/>